<dbReference type="InParanoid" id="D9QH21"/>
<proteinExistence type="predicted"/>
<protein>
    <submittedName>
        <fullName evidence="7">Polypeptide-transport-associated domain protein ShlB-type</fullName>
    </submittedName>
</protein>
<feature type="signal peptide" evidence="4">
    <location>
        <begin position="1"/>
        <end position="19"/>
    </location>
</feature>
<keyword evidence="8" id="KW-1185">Reference proteome</keyword>
<accession>D9QH21</accession>
<dbReference type="Pfam" id="PF08479">
    <property type="entry name" value="POTRA_2"/>
    <property type="match status" value="1"/>
</dbReference>
<keyword evidence="1" id="KW-0472">Membrane</keyword>
<sequence>MRLSLLTAALLGVAGSAHAQQSVPSAGSLLQQIPPVVRPEPRSGIDLVTPDQIREPVVEGARVHVSAVRVTGVTLFAEQDLAALTGISPGSDLTLAELRNGAAEITDFYNDKGYFLARAYLPAQEISGGLVTIAVTEGRYGTIAVRNGSRLDDGVAAAILDRPALQTGEVVTIRPLERALLLLSDTPGVVANSTLSPAARPGASDLTIELANAPLISGSLEADNVGDRYSGRYRFGGSLNLNNPTGAGDLASLRVLTSGEGLGYGRASYQRPLGEATIGTAYTHVDYTLGEEFTALDAGGSADIFGVFASYPILRSRRANVSVFGSVDHKRLKDDIGLVSQSSRKTIDAVGLGLRGDALDAFGGGGATSWSLIGTAGSLDIRSPLERAADAATAGSQGGFGKLQYSLARSQTLVGPLSLYGALRGQVASGNLDTTEKMQLGGAYAVRAYPEGEAYGDEGYVATVETRLELDRWTPALPGRLQVFSFVDWGEVDVAQSPWFAGSNHERRSGAGVGLVWQSPSDLIVRTTWARRNNDQRVTSGPDRRDRFSFQIVQLF</sequence>
<dbReference type="eggNOG" id="COG2831">
    <property type="taxonomic scope" value="Bacteria"/>
</dbReference>
<evidence type="ECO:0000313" key="8">
    <source>
        <dbReference type="Proteomes" id="UP000002696"/>
    </source>
</evidence>
<dbReference type="InterPro" id="IPR005565">
    <property type="entry name" value="Hemolysn_activator_HlyB_C"/>
</dbReference>
<dbReference type="InterPro" id="IPR013686">
    <property type="entry name" value="Polypept-transport_assoc_ShlB"/>
</dbReference>
<dbReference type="AlphaFoldDB" id="D9QH21"/>
<dbReference type="HOGENOM" id="CLU_021521_2_2_5"/>
<keyword evidence="1" id="KW-1134">Transmembrane beta strand</keyword>
<dbReference type="GO" id="GO:0098046">
    <property type="term" value="C:type V protein secretion system complex"/>
    <property type="evidence" value="ECO:0007669"/>
    <property type="project" value="TreeGrafter"/>
</dbReference>
<keyword evidence="3" id="KW-0998">Cell outer membrane</keyword>
<organism evidence="7 8">
    <name type="scientific">Brevundimonas subvibrioides (strain ATCC 15264 / DSM 4735 / LMG 14903 / NBRC 16000 / CB 81)</name>
    <name type="common">Caulobacter subvibrioides</name>
    <dbReference type="NCBI Taxonomy" id="633149"/>
    <lineage>
        <taxon>Bacteria</taxon>
        <taxon>Pseudomonadati</taxon>
        <taxon>Pseudomonadota</taxon>
        <taxon>Alphaproteobacteria</taxon>
        <taxon>Caulobacterales</taxon>
        <taxon>Caulobacteraceae</taxon>
        <taxon>Brevundimonas</taxon>
    </lineage>
</organism>
<dbReference type="PANTHER" id="PTHR34597:SF1">
    <property type="entry name" value="HEME_HEMOPEXIN TRANSPORTER PROTEIN HUXB"/>
    <property type="match status" value="1"/>
</dbReference>
<dbReference type="InterPro" id="IPR051544">
    <property type="entry name" value="TPS_OM_transporter"/>
</dbReference>
<dbReference type="STRING" id="633149.Bresu_1676"/>
<dbReference type="Pfam" id="PF03865">
    <property type="entry name" value="ShlB"/>
    <property type="match status" value="1"/>
</dbReference>
<evidence type="ECO:0000256" key="2">
    <source>
        <dbReference type="ARBA" id="ARBA00022692"/>
    </source>
</evidence>
<evidence type="ECO:0000259" key="5">
    <source>
        <dbReference type="Pfam" id="PF03865"/>
    </source>
</evidence>
<evidence type="ECO:0000256" key="3">
    <source>
        <dbReference type="ARBA" id="ARBA00023237"/>
    </source>
</evidence>
<dbReference type="BioCyc" id="BSUB633149:G1GM8-1666-MONOMER"/>
<dbReference type="GO" id="GO:0008320">
    <property type="term" value="F:protein transmembrane transporter activity"/>
    <property type="evidence" value="ECO:0007669"/>
    <property type="project" value="TreeGrafter"/>
</dbReference>
<dbReference type="EMBL" id="CP002102">
    <property type="protein sequence ID" value="ADL00987.1"/>
    <property type="molecule type" value="Genomic_DNA"/>
</dbReference>
<dbReference type="Proteomes" id="UP000002696">
    <property type="component" value="Chromosome"/>
</dbReference>
<dbReference type="GO" id="GO:0046819">
    <property type="term" value="P:protein secretion by the type V secretion system"/>
    <property type="evidence" value="ECO:0007669"/>
    <property type="project" value="TreeGrafter"/>
</dbReference>
<evidence type="ECO:0000259" key="6">
    <source>
        <dbReference type="Pfam" id="PF08479"/>
    </source>
</evidence>
<feature type="chain" id="PRO_5003126743" evidence="4">
    <location>
        <begin position="20"/>
        <end position="556"/>
    </location>
</feature>
<dbReference type="KEGG" id="bsb:Bresu_1676"/>
<evidence type="ECO:0000313" key="7">
    <source>
        <dbReference type="EMBL" id="ADL00987.1"/>
    </source>
</evidence>
<keyword evidence="2" id="KW-0812">Transmembrane</keyword>
<gene>
    <name evidence="7" type="ordered locus">Bresu_1676</name>
</gene>
<evidence type="ECO:0000256" key="1">
    <source>
        <dbReference type="ARBA" id="ARBA00022452"/>
    </source>
</evidence>
<feature type="domain" description="Haemolysin activator HlyB C-terminal" evidence="5">
    <location>
        <begin position="202"/>
        <end position="497"/>
    </location>
</feature>
<name>D9QH21_BRESC</name>
<dbReference type="Gene3D" id="3.10.20.310">
    <property type="entry name" value="membrane protein fhac"/>
    <property type="match status" value="1"/>
</dbReference>
<reference evidence="8" key="1">
    <citation type="journal article" date="2011" name="J. Bacteriol.">
        <title>Genome sequences of eight morphologically diverse alphaproteobacteria.</title>
        <authorList>
            <consortium name="US DOE Joint Genome Institute"/>
            <person name="Brown P.J."/>
            <person name="Kysela D.T."/>
            <person name="Buechlein A."/>
            <person name="Hemmerich C."/>
            <person name="Brun Y.V."/>
        </authorList>
    </citation>
    <scope>NUCLEOTIDE SEQUENCE [LARGE SCALE GENOMIC DNA]</scope>
    <source>
        <strain evidence="8">ATCC 15264 / DSM 4735 / LMG 14903 / NBRC 16000 / CB 81</strain>
    </source>
</reference>
<feature type="domain" description="Polypeptide-transport-associated ShlB-type" evidence="6">
    <location>
        <begin position="64"/>
        <end position="138"/>
    </location>
</feature>
<dbReference type="PANTHER" id="PTHR34597">
    <property type="entry name" value="SLR1661 PROTEIN"/>
    <property type="match status" value="1"/>
</dbReference>
<evidence type="ECO:0000256" key="4">
    <source>
        <dbReference type="SAM" id="SignalP"/>
    </source>
</evidence>
<keyword evidence="4" id="KW-0732">Signal</keyword>
<dbReference type="Gene3D" id="2.40.160.50">
    <property type="entry name" value="membrane protein fhac: a member of the omp85/tpsb transporter family"/>
    <property type="match status" value="1"/>
</dbReference>